<feature type="region of interest" description="Disordered" evidence="3">
    <location>
        <begin position="401"/>
        <end position="473"/>
    </location>
</feature>
<protein>
    <recommendedName>
        <fullName evidence="6">Endonuclease/exonuclease/phosphatase domain-containing protein</fullName>
    </recommendedName>
</protein>
<gene>
    <name evidence="4" type="ORF">CCMP2556_LOCUS5289</name>
</gene>
<dbReference type="PANTHER" id="PTHR11371">
    <property type="entry name" value="DEOXYRIBONUCLEASE"/>
    <property type="match status" value="1"/>
</dbReference>
<reference evidence="4 5" key="1">
    <citation type="submission" date="2024-02" db="EMBL/GenBank/DDBJ databases">
        <authorList>
            <person name="Chen Y."/>
            <person name="Shah S."/>
            <person name="Dougan E. K."/>
            <person name="Thang M."/>
            <person name="Chan C."/>
        </authorList>
    </citation>
    <scope>NUCLEOTIDE SEQUENCE [LARGE SCALE GENOMIC DNA]</scope>
</reference>
<sequence>MESPQDPSEYANHNDDTEYASFLCFPEVVQRVGSGHICRKPTTLLTNLSDLSQLQELRGGGQEKGMVQGMIGRRNHEEAQAIHGKRSLAKMDLTACRKHAAMQHTPYRRDCRVCIESMGVQAHKRLKLATWALCMSRHCYGSYPLAKQVQPMEADSSAPDEAAVIQTLPEEDEEVRCDERQLLRLALRRYREDLQAQIHSAEEMIQIPFARPSVARALSSCARAAERAVQQPGHAIHSRIPLGPNEVRRRKHCPRRQGRTGQAICYHMFRCHDVGRPETRDEDWGSADFCVAGASSSSSVQHQLQARRALELALQGTGLVVRVDIRSQILFLCQSNRVSMVSWLVPGLETWRRAGDCLFRCHEPLAISRDMDGNRFTDFRAADSQPVEFKDWDVAPGQQPLGMSSWNAIGSQNQEPSARSSLTHREDRTESKESREPVKETRRPSDGLGRQKRRSHSLARRPAVTGSSSSRGSAFGSVRWVGRGWDPIYRSEESEEVTGYKISEKATFNIQNYGVSKASKPAVLDALAATIHRPLLALLVSAPGYDVVTIQEISQLPDDTGVCGDHTESAICDLQAAVNAQGRSFSLAISPRIGDEQYAVMYDSSKALFLEGATYPDNSSVYSRPPYAFHLQVGGSSMVIASTHTSPSSASSEIAQYPSVISWMEATFTADYYMVAGDYNADGSYFDEDSDWTAIMNSIPSYSLLTGNEMDTTLALSSNTYDRIIVSSAMEASGCAVYKLEDHLNLSGVLAEGCAQDYISSDICSSSTVEWHEVAKELSDHYPVELCMHLNGSCTDCVAFTTVAPQQLGADSCARVGFHADNPDDFGLLFLEALAPQSSVYVTDGGCSASGVLREGEGLLQFQASEELPAGSVLSLENFSSVSGTFSLSISGDQILVFSGSKDNPTYMCAINFDGSGWASGAESASTSALPPGLTGFALPETDNAAYVGSTTGTVQELLQWIHLEENWRSDNSEAVPIPRSFTVVTTTTSTASGTTTNTATTTGSHTHTVSTQTSTSSTTTTATTATTTTTTSGTGTGDIEPSGTATSQVTASTMASTTSTSWTTISASKRSSTMPSTTTEFDSTTTSSRTSSNTTTSCTATTSLTAISLKFPRISSSTTVTQTTTSTGNRLYQSVGYVAVSASTDACRVRWYLPCAIAVLVA</sequence>
<evidence type="ECO:0000256" key="1">
    <source>
        <dbReference type="ARBA" id="ARBA00022722"/>
    </source>
</evidence>
<dbReference type="Proteomes" id="UP001642484">
    <property type="component" value="Unassembled WGS sequence"/>
</dbReference>
<dbReference type="SMART" id="SM00476">
    <property type="entry name" value="DNaseIc"/>
    <property type="match status" value="1"/>
</dbReference>
<feature type="compositionally biased region" description="Polar residues" evidence="3">
    <location>
        <begin position="401"/>
        <end position="421"/>
    </location>
</feature>
<evidence type="ECO:0008006" key="6">
    <source>
        <dbReference type="Google" id="ProtNLM"/>
    </source>
</evidence>
<feature type="compositionally biased region" description="Low complexity" evidence="3">
    <location>
        <begin position="987"/>
        <end position="1034"/>
    </location>
</feature>
<evidence type="ECO:0000313" key="5">
    <source>
        <dbReference type="Proteomes" id="UP001642484"/>
    </source>
</evidence>
<dbReference type="SUPFAM" id="SSF56219">
    <property type="entry name" value="DNase I-like"/>
    <property type="match status" value="1"/>
</dbReference>
<dbReference type="InterPro" id="IPR036691">
    <property type="entry name" value="Endo/exonu/phosph_ase_sf"/>
</dbReference>
<keyword evidence="1" id="KW-0540">Nuclease</keyword>
<accession>A0ABP0I7K2</accession>
<feature type="compositionally biased region" description="Basic and acidic residues" evidence="3">
    <location>
        <begin position="423"/>
        <end position="445"/>
    </location>
</feature>
<keyword evidence="2" id="KW-0378">Hydrolase</keyword>
<keyword evidence="5" id="KW-1185">Reference proteome</keyword>
<evidence type="ECO:0000256" key="2">
    <source>
        <dbReference type="ARBA" id="ARBA00022801"/>
    </source>
</evidence>
<comment type="caution">
    <text evidence="4">The sequence shown here is derived from an EMBL/GenBank/DDBJ whole genome shotgun (WGS) entry which is preliminary data.</text>
</comment>
<dbReference type="EMBL" id="CAXAMN010002224">
    <property type="protein sequence ID" value="CAK8998535.1"/>
    <property type="molecule type" value="Genomic_DNA"/>
</dbReference>
<proteinExistence type="predicted"/>
<feature type="compositionally biased region" description="Basic residues" evidence="3">
    <location>
        <begin position="450"/>
        <end position="459"/>
    </location>
</feature>
<evidence type="ECO:0000313" key="4">
    <source>
        <dbReference type="EMBL" id="CAK8998535.1"/>
    </source>
</evidence>
<name>A0ABP0I7K2_9DINO</name>
<evidence type="ECO:0000256" key="3">
    <source>
        <dbReference type="SAM" id="MobiDB-lite"/>
    </source>
</evidence>
<dbReference type="InterPro" id="IPR016202">
    <property type="entry name" value="DNase_I"/>
</dbReference>
<feature type="compositionally biased region" description="Low complexity" evidence="3">
    <location>
        <begin position="1045"/>
        <end position="1094"/>
    </location>
</feature>
<dbReference type="Gene3D" id="3.60.10.10">
    <property type="entry name" value="Endonuclease/exonuclease/phosphatase"/>
    <property type="match status" value="1"/>
</dbReference>
<organism evidence="4 5">
    <name type="scientific">Durusdinium trenchii</name>
    <dbReference type="NCBI Taxonomy" id="1381693"/>
    <lineage>
        <taxon>Eukaryota</taxon>
        <taxon>Sar</taxon>
        <taxon>Alveolata</taxon>
        <taxon>Dinophyceae</taxon>
        <taxon>Suessiales</taxon>
        <taxon>Symbiodiniaceae</taxon>
        <taxon>Durusdinium</taxon>
    </lineage>
</organism>
<feature type="region of interest" description="Disordered" evidence="3">
    <location>
        <begin position="987"/>
        <end position="1094"/>
    </location>
</feature>
<dbReference type="PANTHER" id="PTHR11371:SF31">
    <property type="entry name" value="EXTRACELLULAR NUCLEASE"/>
    <property type="match status" value="1"/>
</dbReference>